<feature type="transmembrane region" description="Helical" evidence="2">
    <location>
        <begin position="144"/>
        <end position="167"/>
    </location>
</feature>
<dbReference type="InterPro" id="IPR045931">
    <property type="entry name" value="DUF6350"/>
</dbReference>
<accession>A0A3G6J548</accession>
<name>A0A3G6J548_9CORY</name>
<feature type="region of interest" description="Disordered" evidence="1">
    <location>
        <begin position="417"/>
        <end position="647"/>
    </location>
</feature>
<dbReference type="EMBL" id="CP033896">
    <property type="protein sequence ID" value="AZA13069.1"/>
    <property type="molecule type" value="Genomic_DNA"/>
</dbReference>
<feature type="compositionally biased region" description="Low complexity" evidence="1">
    <location>
        <begin position="455"/>
        <end position="497"/>
    </location>
</feature>
<organism evidence="3 4">
    <name type="scientific">Corynebacterium choanae</name>
    <dbReference type="NCBI Taxonomy" id="1862358"/>
    <lineage>
        <taxon>Bacteria</taxon>
        <taxon>Bacillati</taxon>
        <taxon>Actinomycetota</taxon>
        <taxon>Actinomycetes</taxon>
        <taxon>Mycobacteriales</taxon>
        <taxon>Corynebacteriaceae</taxon>
        <taxon>Corynebacterium</taxon>
    </lineage>
</organism>
<gene>
    <name evidence="3" type="ORF">CCHOA_03285</name>
</gene>
<evidence type="ECO:0000256" key="2">
    <source>
        <dbReference type="SAM" id="Phobius"/>
    </source>
</evidence>
<feature type="transmembrane region" description="Helical" evidence="2">
    <location>
        <begin position="350"/>
        <end position="371"/>
    </location>
</feature>
<feature type="transmembrane region" description="Helical" evidence="2">
    <location>
        <begin position="227"/>
        <end position="247"/>
    </location>
</feature>
<evidence type="ECO:0000313" key="3">
    <source>
        <dbReference type="EMBL" id="AZA13069.1"/>
    </source>
</evidence>
<feature type="compositionally biased region" description="Low complexity" evidence="1">
    <location>
        <begin position="514"/>
        <end position="527"/>
    </location>
</feature>
<feature type="region of interest" description="Disordered" evidence="1">
    <location>
        <begin position="1"/>
        <end position="41"/>
    </location>
</feature>
<feature type="compositionally biased region" description="Polar residues" evidence="1">
    <location>
        <begin position="614"/>
        <end position="640"/>
    </location>
</feature>
<keyword evidence="2" id="KW-0812">Transmembrane</keyword>
<keyword evidence="2" id="KW-1133">Transmembrane helix</keyword>
<proteinExistence type="predicted"/>
<dbReference type="OrthoDB" id="4428043at2"/>
<feature type="compositionally biased region" description="Polar residues" evidence="1">
    <location>
        <begin position="528"/>
        <end position="540"/>
    </location>
</feature>
<dbReference type="RefSeq" id="WP_123926694.1">
    <property type="nucleotide sequence ID" value="NZ_CP033896.1"/>
</dbReference>
<feature type="transmembrane region" description="Helical" evidence="2">
    <location>
        <begin position="259"/>
        <end position="285"/>
    </location>
</feature>
<reference evidence="3 4" key="1">
    <citation type="submission" date="2018-11" db="EMBL/GenBank/DDBJ databases">
        <authorList>
            <person name="Kleinhagauer T."/>
            <person name="Glaeser S.P."/>
            <person name="Spergser J."/>
            <person name="Ruckert C."/>
            <person name="Kaempfer P."/>
            <person name="Busse H.-J."/>
        </authorList>
    </citation>
    <scope>NUCLEOTIDE SEQUENCE [LARGE SCALE GENOMIC DNA]</scope>
    <source>
        <strain evidence="3 4">200CH</strain>
    </source>
</reference>
<dbReference type="KEGG" id="ccho:CCHOA_03285"/>
<feature type="transmembrane region" description="Helical" evidence="2">
    <location>
        <begin position="322"/>
        <end position="343"/>
    </location>
</feature>
<dbReference type="AlphaFoldDB" id="A0A3G6J548"/>
<keyword evidence="2" id="KW-0472">Membrane</keyword>
<feature type="transmembrane region" description="Helical" evidence="2">
    <location>
        <begin position="59"/>
        <end position="79"/>
    </location>
</feature>
<dbReference type="Pfam" id="PF19877">
    <property type="entry name" value="DUF6350"/>
    <property type="match status" value="1"/>
</dbReference>
<feature type="compositionally biased region" description="Polar residues" evidence="1">
    <location>
        <begin position="1"/>
        <end position="15"/>
    </location>
</feature>
<evidence type="ECO:0000256" key="1">
    <source>
        <dbReference type="SAM" id="MobiDB-lite"/>
    </source>
</evidence>
<feature type="compositionally biased region" description="Basic and acidic residues" evidence="1">
    <location>
        <begin position="498"/>
        <end position="513"/>
    </location>
</feature>
<feature type="transmembrane region" description="Helical" evidence="2">
    <location>
        <begin position="383"/>
        <end position="407"/>
    </location>
</feature>
<keyword evidence="4" id="KW-1185">Reference proteome</keyword>
<feature type="transmembrane region" description="Helical" evidence="2">
    <location>
        <begin position="179"/>
        <end position="200"/>
    </location>
</feature>
<dbReference type="Proteomes" id="UP000269019">
    <property type="component" value="Chromosome"/>
</dbReference>
<protein>
    <submittedName>
        <fullName evidence="3">Uncharacterized protein</fullName>
    </submittedName>
</protein>
<feature type="transmembrane region" description="Helical" evidence="2">
    <location>
        <begin position="110"/>
        <end position="128"/>
    </location>
</feature>
<sequence>MSRKTSPQARASHSTRPARIGRSARRSATKRGQAPAGGGKAKVEAAATLPSRLWRLAPALLAPSVILATLVVMVSFGLLQVMHQGFVPLPATIGQLWLAAHLVPVSSDRATLGVLPMLPAVILMWFIARQVRLVTKDRIGMGELVMLAVGTPAVPAVLTAIATFMVWDASPVFPVVPPAVVPAVGQTILVYLVGLVCGISPRLARALCRRLGIAQAVPQAATVAAEFLRYLLIAATVVLGITMVWHLPQIVELSGSFHSRWAIAGIALLSLLYVPNAIIATASVLLGSGLEFGDATISLFAVTLVPLPPLPLLAGLPATAPWWFQFLLVLPAVAAGFAIARYLRRGGGSVVVLLVASALAAIGLGVLIGFAGGEAGVYGYAGAMQGLSMGLAALWMAAVSIAAWLVYKVAAWWRNRRSGDSDESTDTPGVEREDSEPGTSAAASHDPAADETTPTDGAVSAAVADTATTDSAAVADTPPTDTEASTDSPAASAAASDAAEKLETQAETEKRLASDAAATPARPADGANTASEAAASTVNTPVEPAMHAKQTEDEQALNKGDTAVAMEAVSDLDTAPTPSSDLVPEPRTDTAAPLPPVVEQVVASDPAILEDAAENTTAAGQVTPPQSSPTDSVDSSQAASSKEDHQQ</sequence>
<evidence type="ECO:0000313" key="4">
    <source>
        <dbReference type="Proteomes" id="UP000269019"/>
    </source>
</evidence>